<proteinExistence type="predicted"/>
<sequence>MKKSLINMVAAILLIGGYAFLHNVTEADSDASSNSVVEETEFSPNAIPVTLVNTFRQYKHITYYSPLFDFTYTTYYVNQGYREAGYTLLDEWRVGLFEIHWLFRQDYNFW</sequence>
<feature type="chain" id="PRO_5038504299" evidence="1">
    <location>
        <begin position="22"/>
        <end position="110"/>
    </location>
</feature>
<keyword evidence="1" id="KW-0732">Signal</keyword>
<protein>
    <submittedName>
        <fullName evidence="2">Uncharacterized protein</fullName>
    </submittedName>
</protein>
<feature type="signal peptide" evidence="1">
    <location>
        <begin position="1"/>
        <end position="21"/>
    </location>
</feature>
<evidence type="ECO:0000256" key="1">
    <source>
        <dbReference type="SAM" id="SignalP"/>
    </source>
</evidence>
<name>A0A921DWD1_9STAP</name>
<gene>
    <name evidence="2" type="ORF">K8V35_01310</name>
</gene>
<evidence type="ECO:0000313" key="2">
    <source>
        <dbReference type="EMBL" id="HJE18977.1"/>
    </source>
</evidence>
<dbReference type="EMBL" id="DYYI01000010">
    <property type="protein sequence ID" value="HJE18977.1"/>
    <property type="molecule type" value="Genomic_DNA"/>
</dbReference>
<dbReference type="Proteomes" id="UP000763505">
    <property type="component" value="Unassembled WGS sequence"/>
</dbReference>
<reference evidence="2" key="1">
    <citation type="journal article" date="2021" name="PeerJ">
        <title>Extensive microbial diversity within the chicken gut microbiome revealed by metagenomics and culture.</title>
        <authorList>
            <person name="Gilroy R."/>
            <person name="Ravi A."/>
            <person name="Getino M."/>
            <person name="Pursley I."/>
            <person name="Horton D.L."/>
            <person name="Alikhan N.F."/>
            <person name="Baker D."/>
            <person name="Gharbi K."/>
            <person name="Hall N."/>
            <person name="Watson M."/>
            <person name="Adriaenssens E.M."/>
            <person name="Foster-Nyarko E."/>
            <person name="Jarju S."/>
            <person name="Secka A."/>
            <person name="Antonio M."/>
            <person name="Oren A."/>
            <person name="Chaudhuri R.R."/>
            <person name="La Ragione R."/>
            <person name="Hildebrand F."/>
            <person name="Pallen M.J."/>
        </authorList>
    </citation>
    <scope>NUCLEOTIDE SEQUENCE</scope>
    <source>
        <strain evidence="2">6019</strain>
    </source>
</reference>
<reference evidence="2" key="2">
    <citation type="submission" date="2021-09" db="EMBL/GenBank/DDBJ databases">
        <authorList>
            <person name="Gilroy R."/>
        </authorList>
    </citation>
    <scope>NUCLEOTIDE SEQUENCE</scope>
    <source>
        <strain evidence="2">6019</strain>
    </source>
</reference>
<comment type="caution">
    <text evidence="2">The sequence shown here is derived from an EMBL/GenBank/DDBJ whole genome shotgun (WGS) entry which is preliminary data.</text>
</comment>
<accession>A0A921DWD1</accession>
<evidence type="ECO:0000313" key="3">
    <source>
        <dbReference type="Proteomes" id="UP000763505"/>
    </source>
</evidence>
<dbReference type="AlphaFoldDB" id="A0A921DWD1"/>
<organism evidence="2 3">
    <name type="scientific">Aliicoccus persicus</name>
    <dbReference type="NCBI Taxonomy" id="930138"/>
    <lineage>
        <taxon>Bacteria</taxon>
        <taxon>Bacillati</taxon>
        <taxon>Bacillota</taxon>
        <taxon>Bacilli</taxon>
        <taxon>Bacillales</taxon>
        <taxon>Staphylococcaceae</taxon>
        <taxon>Aliicoccus</taxon>
    </lineage>
</organism>